<evidence type="ECO:0000313" key="2">
    <source>
        <dbReference type="EMBL" id="BDZ46457.1"/>
    </source>
</evidence>
<evidence type="ECO:0000313" key="3">
    <source>
        <dbReference type="Proteomes" id="UP001321498"/>
    </source>
</evidence>
<dbReference type="Pfam" id="PF00005">
    <property type="entry name" value="ABC_tran"/>
    <property type="match status" value="1"/>
</dbReference>
<reference evidence="3" key="1">
    <citation type="journal article" date="2019" name="Int. J. Syst. Evol. Microbiol.">
        <title>The Global Catalogue of Microorganisms (GCM) 10K type strain sequencing project: providing services to taxonomists for standard genome sequencing and annotation.</title>
        <authorList>
            <consortium name="The Broad Institute Genomics Platform"/>
            <consortium name="The Broad Institute Genome Sequencing Center for Infectious Disease"/>
            <person name="Wu L."/>
            <person name="Ma J."/>
        </authorList>
    </citation>
    <scope>NUCLEOTIDE SEQUENCE [LARGE SCALE GENOMIC DNA]</scope>
    <source>
        <strain evidence="3">NBRC 108725</strain>
    </source>
</reference>
<accession>A0ABM8GDV2</accession>
<proteinExistence type="predicted"/>
<dbReference type="InterPro" id="IPR027417">
    <property type="entry name" value="P-loop_NTPase"/>
</dbReference>
<dbReference type="SUPFAM" id="SSF52540">
    <property type="entry name" value="P-loop containing nucleoside triphosphate hydrolases"/>
    <property type="match status" value="1"/>
</dbReference>
<dbReference type="InterPro" id="IPR003439">
    <property type="entry name" value="ABC_transporter-like_ATP-bd"/>
</dbReference>
<dbReference type="Proteomes" id="UP001321498">
    <property type="component" value="Chromosome"/>
</dbReference>
<organism evidence="2 3">
    <name type="scientific">Naasia aerilata</name>
    <dbReference type="NCBI Taxonomy" id="1162966"/>
    <lineage>
        <taxon>Bacteria</taxon>
        <taxon>Bacillati</taxon>
        <taxon>Actinomycetota</taxon>
        <taxon>Actinomycetes</taxon>
        <taxon>Micrococcales</taxon>
        <taxon>Microbacteriaceae</taxon>
        <taxon>Naasia</taxon>
    </lineage>
</organism>
<feature type="domain" description="ABC transporter" evidence="1">
    <location>
        <begin position="27"/>
        <end position="62"/>
    </location>
</feature>
<dbReference type="Gene3D" id="3.40.50.300">
    <property type="entry name" value="P-loop containing nucleotide triphosphate hydrolases"/>
    <property type="match status" value="1"/>
</dbReference>
<sequence>MEGLRPAGLVASGWGWRHASRRRFAVRGLDLTVEPGERVLLLGPSGAGKSTLLAGIAGILGGADEGEQEEACCSTDGHLATLGAARGSSSRTPTRA</sequence>
<keyword evidence="3" id="KW-1185">Reference proteome</keyword>
<dbReference type="EMBL" id="AP027731">
    <property type="protein sequence ID" value="BDZ46457.1"/>
    <property type="molecule type" value="Genomic_DNA"/>
</dbReference>
<gene>
    <name evidence="2" type="ORF">GCM10025866_23660</name>
</gene>
<evidence type="ECO:0000259" key="1">
    <source>
        <dbReference type="Pfam" id="PF00005"/>
    </source>
</evidence>
<protein>
    <recommendedName>
        <fullName evidence="1">ABC transporter domain-containing protein</fullName>
    </recommendedName>
</protein>
<name>A0ABM8GDV2_9MICO</name>